<sequence length="118" mass="12322">MGFWARTFITAFALWAATQVVPGIHVGGLLGLLLAALVFGLVNAVVRPVLVLLSLPLTIVTLGLFLLVVNAAMLGLTALLLPGFRVDGFWPALMGAIVVSLVSWGAARVFAGPDVSNR</sequence>
<name>A0ABT8ADJ8_9PROT</name>
<dbReference type="InterPro" id="IPR007165">
    <property type="entry name" value="Phage_holin_4_2"/>
</dbReference>
<accession>A0ABT8ADJ8</accession>
<proteinExistence type="predicted"/>
<evidence type="ECO:0000256" key="1">
    <source>
        <dbReference type="SAM" id="Phobius"/>
    </source>
</evidence>
<keyword evidence="3" id="KW-1185">Reference proteome</keyword>
<dbReference type="PANTHER" id="PTHR37309:SF1">
    <property type="entry name" value="SLR0284 PROTEIN"/>
    <property type="match status" value="1"/>
</dbReference>
<dbReference type="Pfam" id="PF04020">
    <property type="entry name" value="Phage_holin_4_2"/>
    <property type="match status" value="1"/>
</dbReference>
<protein>
    <submittedName>
        <fullName evidence="2">Phage holin family protein</fullName>
    </submittedName>
</protein>
<keyword evidence="1" id="KW-0812">Transmembrane</keyword>
<comment type="caution">
    <text evidence="2">The sequence shown here is derived from an EMBL/GenBank/DDBJ whole genome shotgun (WGS) entry which is preliminary data.</text>
</comment>
<evidence type="ECO:0000313" key="3">
    <source>
        <dbReference type="Proteomes" id="UP001529369"/>
    </source>
</evidence>
<reference evidence="3" key="1">
    <citation type="journal article" date="2019" name="Int. J. Syst. Evol. Microbiol.">
        <title>The Global Catalogue of Microorganisms (GCM) 10K type strain sequencing project: providing services to taxonomists for standard genome sequencing and annotation.</title>
        <authorList>
            <consortium name="The Broad Institute Genomics Platform"/>
            <consortium name="The Broad Institute Genome Sequencing Center for Infectious Disease"/>
            <person name="Wu L."/>
            <person name="Ma J."/>
        </authorList>
    </citation>
    <scope>NUCLEOTIDE SEQUENCE [LARGE SCALE GENOMIC DNA]</scope>
    <source>
        <strain evidence="3">CECT 7131</strain>
    </source>
</reference>
<keyword evidence="1" id="KW-1133">Transmembrane helix</keyword>
<evidence type="ECO:0000313" key="2">
    <source>
        <dbReference type="EMBL" id="MDN3567613.1"/>
    </source>
</evidence>
<feature type="transmembrane region" description="Helical" evidence="1">
    <location>
        <begin position="62"/>
        <end position="84"/>
    </location>
</feature>
<dbReference type="EMBL" id="JAUFPN010000195">
    <property type="protein sequence ID" value="MDN3567613.1"/>
    <property type="molecule type" value="Genomic_DNA"/>
</dbReference>
<keyword evidence="1" id="KW-0472">Membrane</keyword>
<dbReference type="Proteomes" id="UP001529369">
    <property type="component" value="Unassembled WGS sequence"/>
</dbReference>
<dbReference type="PANTHER" id="PTHR37309">
    <property type="entry name" value="SLR0284 PROTEIN"/>
    <property type="match status" value="1"/>
</dbReference>
<gene>
    <name evidence="2" type="ORF">QWZ14_24810</name>
</gene>
<feature type="transmembrane region" description="Helical" evidence="1">
    <location>
        <begin position="90"/>
        <end position="111"/>
    </location>
</feature>
<dbReference type="RefSeq" id="WP_290319663.1">
    <property type="nucleotide sequence ID" value="NZ_JAUFPN010000195.1"/>
</dbReference>
<organism evidence="2 3">
    <name type="scientific">Paeniroseomonas aquatica</name>
    <dbReference type="NCBI Taxonomy" id="373043"/>
    <lineage>
        <taxon>Bacteria</taxon>
        <taxon>Pseudomonadati</taxon>
        <taxon>Pseudomonadota</taxon>
        <taxon>Alphaproteobacteria</taxon>
        <taxon>Acetobacterales</taxon>
        <taxon>Acetobacteraceae</taxon>
        <taxon>Paeniroseomonas</taxon>
    </lineage>
</organism>